<evidence type="ECO:0000313" key="4">
    <source>
        <dbReference type="EMBL" id="ORY56097.1"/>
    </source>
</evidence>
<protein>
    <recommendedName>
        <fullName evidence="3">CorA-like transporter domain-containing protein</fullName>
    </recommendedName>
</protein>
<evidence type="ECO:0000313" key="5">
    <source>
        <dbReference type="Proteomes" id="UP000193689"/>
    </source>
</evidence>
<comment type="caution">
    <text evidence="4">The sequence shown here is derived from an EMBL/GenBank/DDBJ whole genome shotgun (WGS) entry which is preliminary data.</text>
</comment>
<dbReference type="Proteomes" id="UP000193689">
    <property type="component" value="Unassembled WGS sequence"/>
</dbReference>
<evidence type="ECO:0000256" key="2">
    <source>
        <dbReference type="SAM" id="Phobius"/>
    </source>
</evidence>
<accession>A0A1Y2DA70</accession>
<dbReference type="Pfam" id="PF26616">
    <property type="entry name" value="CorA-like"/>
    <property type="match status" value="1"/>
</dbReference>
<dbReference type="RefSeq" id="XP_040709943.1">
    <property type="nucleotide sequence ID" value="XM_040861463.1"/>
</dbReference>
<feature type="transmembrane region" description="Helical" evidence="2">
    <location>
        <begin position="560"/>
        <end position="581"/>
    </location>
</feature>
<evidence type="ECO:0000256" key="1">
    <source>
        <dbReference type="SAM" id="MobiDB-lite"/>
    </source>
</evidence>
<feature type="domain" description="CorA-like transporter" evidence="3">
    <location>
        <begin position="12"/>
        <end position="286"/>
    </location>
</feature>
<keyword evidence="5" id="KW-1185">Reference proteome</keyword>
<feature type="compositionally biased region" description="Polar residues" evidence="1">
    <location>
        <begin position="328"/>
        <end position="338"/>
    </location>
</feature>
<dbReference type="OrthoDB" id="5396681at2759"/>
<feature type="region of interest" description="Disordered" evidence="1">
    <location>
        <begin position="353"/>
        <end position="377"/>
    </location>
</feature>
<keyword evidence="2" id="KW-0812">Transmembrane</keyword>
<dbReference type="AlphaFoldDB" id="A0A1Y2DA70"/>
<feature type="region of interest" description="Disordered" evidence="1">
    <location>
        <begin position="328"/>
        <end position="347"/>
    </location>
</feature>
<keyword evidence="2" id="KW-1133">Transmembrane helix</keyword>
<feature type="transmembrane region" description="Helical" evidence="2">
    <location>
        <begin position="518"/>
        <end position="540"/>
    </location>
</feature>
<dbReference type="Gene3D" id="1.20.58.340">
    <property type="entry name" value="Magnesium transport protein CorA, transmembrane region"/>
    <property type="match status" value="1"/>
</dbReference>
<sequence>MTDYVYDQLDDAYRRWEEYPENILRQSRPERVLKGYRKRLKDESGRLFKESQPQLVFWEAWRAEGKFQLKAIRAPKILDDHLYPDTKDPGCRHVFIEANNSRAPLNCSLRMLQSLFTFQQVEPSFLDYLHTFGDQEEPIDACLCHFQSDDSLGSSALAIPTLGRSGSSMRLSYLLRAPEHVPEAEWKWSIRQAAVYLSFDIKTGRTLWITIKGNNLLREHICEEAPNLEPSPSRSSGSDDKNGGDINDAFEATLKTHLVYFRWCEENWRWLVRDVEDAVRRISTKAKTAPIGRVPHFEPFRPEQQHSQQWALYSRRHQFTQPSVNDAFNLDPGNQPSQAERFLPPQKQSTMSSVLSLLKREPPSLSSENSPPNKMKAKPPGKMLVLEMFNLSDLQKLNVIAERVEEAILTIKLDVGVIQDCRAYYGSMPCSNLAPGPDSFAQRTGTFFRQLQYLVRSLETRQTQLESLLRRLDEGKKLLESILQYRNLQVSQIFAEKAQMSAKNTELIAANETSSMHIITVVTLVFLPGTFVSTFFGSGVLQWNDGISIDSTWQFRGDAFALFVEVCVPLMVGIALIWLLVHWNIERKARLELQEAIRMKESHVP</sequence>
<reference evidence="4 5" key="1">
    <citation type="submission" date="2016-07" db="EMBL/GenBank/DDBJ databases">
        <title>Pervasive Adenine N6-methylation of Active Genes in Fungi.</title>
        <authorList>
            <consortium name="DOE Joint Genome Institute"/>
            <person name="Mondo S.J."/>
            <person name="Dannebaum R.O."/>
            <person name="Kuo R.C."/>
            <person name="Labutti K."/>
            <person name="Haridas S."/>
            <person name="Kuo A."/>
            <person name="Salamov A."/>
            <person name="Ahrendt S.R."/>
            <person name="Lipzen A."/>
            <person name="Sullivan W."/>
            <person name="Andreopoulos W.B."/>
            <person name="Clum A."/>
            <person name="Lindquist E."/>
            <person name="Daum C."/>
            <person name="Ramamoorthy G.K."/>
            <person name="Gryganskyi A."/>
            <person name="Culley D."/>
            <person name="Magnuson J.K."/>
            <person name="James T.Y."/>
            <person name="O'Malley M.A."/>
            <person name="Stajich J.E."/>
            <person name="Spatafora J.W."/>
            <person name="Visel A."/>
            <person name="Grigoriev I.V."/>
        </authorList>
    </citation>
    <scope>NUCLEOTIDE SEQUENCE [LARGE SCALE GENOMIC DNA]</scope>
    <source>
        <strain evidence="4 5">CBS 129021</strain>
    </source>
</reference>
<dbReference type="InParanoid" id="A0A1Y2DA70"/>
<keyword evidence="2" id="KW-0472">Membrane</keyword>
<dbReference type="EMBL" id="MCFJ01000024">
    <property type="protein sequence ID" value="ORY56097.1"/>
    <property type="molecule type" value="Genomic_DNA"/>
</dbReference>
<dbReference type="STRING" id="1141098.A0A1Y2DA70"/>
<feature type="region of interest" description="Disordered" evidence="1">
    <location>
        <begin position="226"/>
        <end position="245"/>
    </location>
</feature>
<evidence type="ECO:0000259" key="3">
    <source>
        <dbReference type="Pfam" id="PF26616"/>
    </source>
</evidence>
<name>A0A1Y2DA70_9PEZI</name>
<proteinExistence type="predicted"/>
<dbReference type="GeneID" id="63777675"/>
<gene>
    <name evidence="4" type="ORF">BCR38DRAFT_451443</name>
</gene>
<feature type="compositionally biased region" description="Low complexity" evidence="1">
    <location>
        <begin position="363"/>
        <end position="373"/>
    </location>
</feature>
<organism evidence="4 5">
    <name type="scientific">Pseudomassariella vexata</name>
    <dbReference type="NCBI Taxonomy" id="1141098"/>
    <lineage>
        <taxon>Eukaryota</taxon>
        <taxon>Fungi</taxon>
        <taxon>Dikarya</taxon>
        <taxon>Ascomycota</taxon>
        <taxon>Pezizomycotina</taxon>
        <taxon>Sordariomycetes</taxon>
        <taxon>Xylariomycetidae</taxon>
        <taxon>Amphisphaeriales</taxon>
        <taxon>Pseudomassariaceae</taxon>
        <taxon>Pseudomassariella</taxon>
    </lineage>
</organism>
<dbReference type="InterPro" id="IPR058257">
    <property type="entry name" value="CorA-like_dom"/>
</dbReference>